<dbReference type="EMBL" id="JBHFEH010000005">
    <property type="protein sequence ID" value="KAL2057346.1"/>
    <property type="molecule type" value="Genomic_DNA"/>
</dbReference>
<name>A0ABR4BKI4_9LECA</name>
<feature type="compositionally biased region" description="Polar residues" evidence="1">
    <location>
        <begin position="1"/>
        <end position="16"/>
    </location>
</feature>
<gene>
    <name evidence="2" type="ORF">ABVK25_002399</name>
</gene>
<protein>
    <submittedName>
        <fullName evidence="2">Uncharacterized protein</fullName>
    </submittedName>
</protein>
<dbReference type="Pfam" id="PF17242">
    <property type="entry name" value="DUF5315"/>
    <property type="match status" value="1"/>
</dbReference>
<evidence type="ECO:0000313" key="3">
    <source>
        <dbReference type="Proteomes" id="UP001590951"/>
    </source>
</evidence>
<organism evidence="2 3">
    <name type="scientific">Lepraria finkii</name>
    <dbReference type="NCBI Taxonomy" id="1340010"/>
    <lineage>
        <taxon>Eukaryota</taxon>
        <taxon>Fungi</taxon>
        <taxon>Dikarya</taxon>
        <taxon>Ascomycota</taxon>
        <taxon>Pezizomycotina</taxon>
        <taxon>Lecanoromycetes</taxon>
        <taxon>OSLEUM clade</taxon>
        <taxon>Lecanoromycetidae</taxon>
        <taxon>Lecanorales</taxon>
        <taxon>Lecanorineae</taxon>
        <taxon>Stereocaulaceae</taxon>
        <taxon>Lepraria</taxon>
    </lineage>
</organism>
<evidence type="ECO:0000313" key="2">
    <source>
        <dbReference type="EMBL" id="KAL2057346.1"/>
    </source>
</evidence>
<feature type="compositionally biased region" description="Low complexity" evidence="1">
    <location>
        <begin position="40"/>
        <end position="53"/>
    </location>
</feature>
<comment type="caution">
    <text evidence="2">The sequence shown here is derived from an EMBL/GenBank/DDBJ whole genome shotgun (WGS) entry which is preliminary data.</text>
</comment>
<feature type="region of interest" description="Disordered" evidence="1">
    <location>
        <begin position="219"/>
        <end position="240"/>
    </location>
</feature>
<feature type="compositionally biased region" description="Basic and acidic residues" evidence="1">
    <location>
        <begin position="154"/>
        <end position="170"/>
    </location>
</feature>
<accession>A0ABR4BKI4</accession>
<proteinExistence type="predicted"/>
<reference evidence="2 3" key="1">
    <citation type="submission" date="2024-09" db="EMBL/GenBank/DDBJ databases">
        <title>Rethinking Asexuality: The Enigmatic Case of Functional Sexual Genes in Lepraria (Stereocaulaceae).</title>
        <authorList>
            <person name="Doellman M."/>
            <person name="Sun Y."/>
            <person name="Barcenas-Pena A."/>
            <person name="Lumbsch H.T."/>
            <person name="Grewe F."/>
        </authorList>
    </citation>
    <scope>NUCLEOTIDE SEQUENCE [LARGE SCALE GENOMIC DNA]</scope>
    <source>
        <strain evidence="2 3">Grewe 0041</strain>
    </source>
</reference>
<feature type="compositionally biased region" description="Acidic residues" evidence="1">
    <location>
        <begin position="171"/>
        <end position="181"/>
    </location>
</feature>
<evidence type="ECO:0000256" key="1">
    <source>
        <dbReference type="SAM" id="MobiDB-lite"/>
    </source>
</evidence>
<feature type="region of interest" description="Disordered" evidence="1">
    <location>
        <begin position="1"/>
        <end position="95"/>
    </location>
</feature>
<feature type="region of interest" description="Disordered" evidence="1">
    <location>
        <begin position="140"/>
        <end position="186"/>
    </location>
</feature>
<keyword evidence="3" id="KW-1185">Reference proteome</keyword>
<feature type="compositionally biased region" description="Basic and acidic residues" evidence="1">
    <location>
        <begin position="219"/>
        <end position="233"/>
    </location>
</feature>
<sequence length="240" mass="25681">MSTLSPSSAAAPNTTHPPTRPTALPLPRAPPRNASNVSLSQPGPSTQPPSSQTRAPLLRSRSTRGPDITATSAPLGRSRPQAPHQTQTEGDRTDVLWAEMQATLAEVELSAFSSTHVFGSAHSAALEELGEAQIALAQAWGRGEAGEDEELEEDKAHSGKAKEEGKKDGGAEGEEDEEGDVVEARRRREANEKFFRRVGEGVVDVVEKLEGVAEAMAKVERESREIWNEKDSVESESVAA</sequence>
<dbReference type="Proteomes" id="UP001590951">
    <property type="component" value="Unassembled WGS sequence"/>
</dbReference>